<feature type="domain" description="Peptidase M16 N-terminal" evidence="4">
    <location>
        <begin position="49"/>
        <end position="195"/>
    </location>
</feature>
<dbReference type="EMBL" id="QQZK01000010">
    <property type="protein sequence ID" value="KAF5104320.1"/>
    <property type="molecule type" value="Genomic_DNA"/>
</dbReference>
<organism evidence="6 7">
    <name type="scientific">Geotrichum candidum</name>
    <name type="common">Oospora lactis</name>
    <name type="synonym">Dipodascus geotrichum</name>
    <dbReference type="NCBI Taxonomy" id="1173061"/>
    <lineage>
        <taxon>Eukaryota</taxon>
        <taxon>Fungi</taxon>
        <taxon>Dikarya</taxon>
        <taxon>Ascomycota</taxon>
        <taxon>Saccharomycotina</taxon>
        <taxon>Dipodascomycetes</taxon>
        <taxon>Dipodascales</taxon>
        <taxon>Dipodascaceae</taxon>
        <taxon>Geotrichum</taxon>
    </lineage>
</organism>
<dbReference type="InterPro" id="IPR007863">
    <property type="entry name" value="Peptidase_M16_C"/>
</dbReference>
<dbReference type="PANTHER" id="PTHR11851:SF126">
    <property type="entry name" value="CYTOCHROME B-C1 COMPLEX SUBUNIT 1, MITOCHONDRIAL"/>
    <property type="match status" value="1"/>
</dbReference>
<evidence type="ECO:0000256" key="2">
    <source>
        <dbReference type="ARBA" id="ARBA00023128"/>
    </source>
</evidence>
<evidence type="ECO:0000313" key="6">
    <source>
        <dbReference type="EMBL" id="KAF5104320.1"/>
    </source>
</evidence>
<dbReference type="GO" id="GO:0006627">
    <property type="term" value="P:protein processing involved in protein targeting to mitochondrion"/>
    <property type="evidence" value="ECO:0007669"/>
    <property type="project" value="TreeGrafter"/>
</dbReference>
<feature type="region of interest" description="Disordered" evidence="3">
    <location>
        <begin position="248"/>
        <end position="269"/>
    </location>
</feature>
<dbReference type="GO" id="GO:0004222">
    <property type="term" value="F:metalloendopeptidase activity"/>
    <property type="evidence" value="ECO:0007669"/>
    <property type="project" value="TreeGrafter"/>
</dbReference>
<evidence type="ECO:0000256" key="3">
    <source>
        <dbReference type="SAM" id="MobiDB-lite"/>
    </source>
</evidence>
<evidence type="ECO:0000313" key="7">
    <source>
        <dbReference type="Proteomes" id="UP000750522"/>
    </source>
</evidence>
<feature type="domain" description="Peptidase M16 C-terminal" evidence="5">
    <location>
        <begin position="201"/>
        <end position="392"/>
    </location>
</feature>
<dbReference type="SUPFAM" id="SSF63411">
    <property type="entry name" value="LuxS/MPP-like metallohydrolase"/>
    <property type="match status" value="2"/>
</dbReference>
<keyword evidence="2" id="KW-0496">Mitochondrion</keyword>
<dbReference type="InterPro" id="IPR011249">
    <property type="entry name" value="Metalloenz_LuxS/M16"/>
</dbReference>
<dbReference type="FunFam" id="3.30.830.10:FF:000001">
    <property type="entry name" value="Mitochondrial-processing peptidase subunit beta, mitochondrial"/>
    <property type="match status" value="1"/>
</dbReference>
<name>A0A9P5G9B8_GEOCN</name>
<dbReference type="GO" id="GO:0046872">
    <property type="term" value="F:metal ion binding"/>
    <property type="evidence" value="ECO:0007669"/>
    <property type="project" value="InterPro"/>
</dbReference>
<evidence type="ECO:0000259" key="5">
    <source>
        <dbReference type="Pfam" id="PF05193"/>
    </source>
</evidence>
<comment type="subcellular location">
    <subcellularLocation>
        <location evidence="1">Mitochondrion</location>
    </subcellularLocation>
</comment>
<dbReference type="Gene3D" id="3.30.830.10">
    <property type="entry name" value="Metalloenzyme, LuxS/M16 peptidase-like"/>
    <property type="match status" value="2"/>
</dbReference>
<dbReference type="Proteomes" id="UP000750522">
    <property type="component" value="Unassembled WGS sequence"/>
</dbReference>
<sequence>MSAILRLSSRMPAVKVGATSARRGLASVTNFESKFIRTETTSLANGVTVASETIPSAKTATVGVWIESGSRSDNEYTNGTANYFEHLIFKGTSTRSQAQLESEIETIGAQLTAETKRESSAFYAKSLKEDVPKTVEIIADALTNAKFEDAAIDAQRKAVIAQADDANKSYKDIVLDHLHAVAFQGQPLGQNITGPAANVESITKTELTNYVKKNIKADRVVLVGAGAVEHEELVKLAEQYLASLPASTTSTAPGAGSRHPSDTSSFVGSEVRLRDDTIPSAHIAIAVEGVSVSSPDYYTAQVAKAVIGNWNVASSTANDQGNKLSSIVSQNHLADSFESFSFSYNDTGLWGIYLNSHNVTNLDDLVHFALKEWNRLAVSVTPAEVERAKAQLKTSLLLDLKTPTEIANDIGSQIVATGRRQSAQEIERNIDAISEKDIKAWAHKYLWDKDVAIAAFGSTEGILDYQRIRNEMSLMRW</sequence>
<dbReference type="GO" id="GO:0009060">
    <property type="term" value="P:aerobic respiration"/>
    <property type="evidence" value="ECO:0007669"/>
    <property type="project" value="TreeGrafter"/>
</dbReference>
<evidence type="ECO:0000256" key="1">
    <source>
        <dbReference type="ARBA" id="ARBA00004173"/>
    </source>
</evidence>
<proteinExistence type="predicted"/>
<gene>
    <name evidence="6" type="ORF">DV451_000816</name>
</gene>
<protein>
    <submittedName>
        <fullName evidence="6">Uncharacterized protein</fullName>
    </submittedName>
</protein>
<dbReference type="FunFam" id="3.30.830.10:FF:000008">
    <property type="entry name" value="Mitochondrial-processing peptidase subunit beta"/>
    <property type="match status" value="1"/>
</dbReference>
<reference evidence="6" key="1">
    <citation type="journal article" date="2020" name="Front. Microbiol.">
        <title>Phenotypic and Genetic Characterization of the Cheese Ripening Yeast Geotrichum candidum.</title>
        <authorList>
            <person name="Perkins V."/>
            <person name="Vignola S."/>
            <person name="Lessard M.H."/>
            <person name="Plante P.L."/>
            <person name="Corbeil J."/>
            <person name="Dugat-Bony E."/>
            <person name="Frenette M."/>
            <person name="Labrie S."/>
        </authorList>
    </citation>
    <scope>NUCLEOTIDE SEQUENCE</scope>
    <source>
        <strain evidence="6">LMA-70</strain>
    </source>
</reference>
<dbReference type="InterPro" id="IPR011765">
    <property type="entry name" value="Pept_M16_N"/>
</dbReference>
<dbReference type="AlphaFoldDB" id="A0A9P5G9B8"/>
<dbReference type="Pfam" id="PF00675">
    <property type="entry name" value="Peptidase_M16"/>
    <property type="match status" value="1"/>
</dbReference>
<dbReference type="GO" id="GO:0005739">
    <property type="term" value="C:mitochondrion"/>
    <property type="evidence" value="ECO:0007669"/>
    <property type="project" value="UniProtKB-SubCell"/>
</dbReference>
<dbReference type="InterPro" id="IPR050361">
    <property type="entry name" value="MPP/UQCRC_Complex"/>
</dbReference>
<dbReference type="Pfam" id="PF05193">
    <property type="entry name" value="Peptidase_M16_C"/>
    <property type="match status" value="1"/>
</dbReference>
<reference evidence="6" key="2">
    <citation type="submission" date="2020-01" db="EMBL/GenBank/DDBJ databases">
        <authorList>
            <person name="Perkins V."/>
            <person name="Lessard M.-H."/>
            <person name="Dugat-Bony E."/>
            <person name="Frenette M."/>
            <person name="Labrie S."/>
        </authorList>
    </citation>
    <scope>NUCLEOTIDE SEQUENCE</scope>
    <source>
        <strain evidence="6">LMA-70</strain>
    </source>
</reference>
<accession>A0A9P5G9B8</accession>
<evidence type="ECO:0000259" key="4">
    <source>
        <dbReference type="Pfam" id="PF00675"/>
    </source>
</evidence>
<dbReference type="PANTHER" id="PTHR11851">
    <property type="entry name" value="METALLOPROTEASE"/>
    <property type="match status" value="1"/>
</dbReference>
<comment type="caution">
    <text evidence="6">The sequence shown here is derived from an EMBL/GenBank/DDBJ whole genome shotgun (WGS) entry which is preliminary data.</text>
</comment>